<comment type="caution">
    <text evidence="8">The sequence shown here is derived from an EMBL/GenBank/DDBJ whole genome shotgun (WGS) entry which is preliminary data.</text>
</comment>
<keyword evidence="4 7" id="KW-0812">Transmembrane</keyword>
<dbReference type="InterPro" id="IPR003370">
    <property type="entry name" value="Chromate_transpt"/>
</dbReference>
<feature type="transmembrane region" description="Helical" evidence="7">
    <location>
        <begin position="130"/>
        <end position="150"/>
    </location>
</feature>
<comment type="similarity">
    <text evidence="2">Belongs to the chromate ion transporter (CHR) (TC 2.A.51) family.</text>
</comment>
<evidence type="ECO:0000313" key="9">
    <source>
        <dbReference type="Proteomes" id="UP000272238"/>
    </source>
</evidence>
<evidence type="ECO:0000256" key="7">
    <source>
        <dbReference type="SAM" id="Phobius"/>
    </source>
</evidence>
<dbReference type="RefSeq" id="WP_121213517.1">
    <property type="nucleotide sequence ID" value="NZ_JBBYAI010000001.1"/>
</dbReference>
<dbReference type="Proteomes" id="UP000272238">
    <property type="component" value="Unassembled WGS sequence"/>
</dbReference>
<dbReference type="AlphaFoldDB" id="A0A494Z8U8"/>
<dbReference type="EMBL" id="RBZN01000006">
    <property type="protein sequence ID" value="RKQ19064.1"/>
    <property type="molecule type" value="Genomic_DNA"/>
</dbReference>
<comment type="subcellular location">
    <subcellularLocation>
        <location evidence="1">Cell membrane</location>
        <topology evidence="1">Multi-pass membrane protein</topology>
    </subcellularLocation>
</comment>
<evidence type="ECO:0000256" key="5">
    <source>
        <dbReference type="ARBA" id="ARBA00022989"/>
    </source>
</evidence>
<evidence type="ECO:0000256" key="2">
    <source>
        <dbReference type="ARBA" id="ARBA00005262"/>
    </source>
</evidence>
<evidence type="ECO:0000313" key="8">
    <source>
        <dbReference type="EMBL" id="RKQ19064.1"/>
    </source>
</evidence>
<accession>A0A494Z8U8</accession>
<evidence type="ECO:0000256" key="4">
    <source>
        <dbReference type="ARBA" id="ARBA00022692"/>
    </source>
</evidence>
<evidence type="ECO:0000256" key="1">
    <source>
        <dbReference type="ARBA" id="ARBA00004651"/>
    </source>
</evidence>
<keyword evidence="3" id="KW-1003">Cell membrane</keyword>
<gene>
    <name evidence="8" type="ORF">D8M03_04425</name>
</gene>
<dbReference type="OrthoDB" id="9027281at2"/>
<dbReference type="GO" id="GO:0015109">
    <property type="term" value="F:chromate transmembrane transporter activity"/>
    <property type="evidence" value="ECO:0007669"/>
    <property type="project" value="InterPro"/>
</dbReference>
<dbReference type="GO" id="GO:0005886">
    <property type="term" value="C:plasma membrane"/>
    <property type="evidence" value="ECO:0007669"/>
    <property type="project" value="UniProtKB-SubCell"/>
</dbReference>
<keyword evidence="5 7" id="KW-1133">Transmembrane helix</keyword>
<name>A0A494Z8U8_9BACL</name>
<dbReference type="Pfam" id="PF02417">
    <property type="entry name" value="Chromate_transp"/>
    <property type="match status" value="1"/>
</dbReference>
<keyword evidence="9" id="KW-1185">Reference proteome</keyword>
<sequence>MGWQLVTKKETIPFSEKDTITKQKDIFIAFFRSGILGFGGGPSTIPLVQKEVVDTFKMMTDEEFSDVLSIGNTLPGPIATKMAGYIGYRVGGWLGLVTALVATVVPTVLLMIILLVTLKEFKDFDFVKGMTKGVVPIVAVMLGVLTWDFLKKSKKSLGWKVGTLILVCSFVGIFLLKLHPGVIIGLLLLFALALPIKKKEEGEEK</sequence>
<dbReference type="InterPro" id="IPR052518">
    <property type="entry name" value="CHR_Transporter"/>
</dbReference>
<reference evidence="8 9" key="1">
    <citation type="journal article" date="2016" name="Antonie Van Leeuwenhoek">
        <title>Lysinibacillus endophyticus sp. nov., an indole-3-acetic acid producing endophytic bacterium isolated from corn root (Zea mays cv. Xinken-5).</title>
        <authorList>
            <person name="Yu J."/>
            <person name="Guan X."/>
            <person name="Liu C."/>
            <person name="Xiang W."/>
            <person name="Yu Z."/>
            <person name="Liu X."/>
            <person name="Wang G."/>
        </authorList>
    </citation>
    <scope>NUCLEOTIDE SEQUENCE [LARGE SCALE GENOMIC DNA]</scope>
    <source>
        <strain evidence="8 9">DSM 100506</strain>
    </source>
</reference>
<dbReference type="PANTHER" id="PTHR43663">
    <property type="entry name" value="CHROMATE TRANSPORT PROTEIN-RELATED"/>
    <property type="match status" value="1"/>
</dbReference>
<proteinExistence type="inferred from homology"/>
<evidence type="ECO:0000256" key="6">
    <source>
        <dbReference type="ARBA" id="ARBA00023136"/>
    </source>
</evidence>
<organism evidence="8 9">
    <name type="scientific">Ureibacillus endophyticus</name>
    <dbReference type="NCBI Taxonomy" id="1978490"/>
    <lineage>
        <taxon>Bacteria</taxon>
        <taxon>Bacillati</taxon>
        <taxon>Bacillota</taxon>
        <taxon>Bacilli</taxon>
        <taxon>Bacillales</taxon>
        <taxon>Caryophanaceae</taxon>
        <taxon>Ureibacillus</taxon>
    </lineage>
</organism>
<evidence type="ECO:0000256" key="3">
    <source>
        <dbReference type="ARBA" id="ARBA00022475"/>
    </source>
</evidence>
<protein>
    <submittedName>
        <fullName evidence="8">Chromate transporter</fullName>
    </submittedName>
</protein>
<dbReference type="PANTHER" id="PTHR43663:SF1">
    <property type="entry name" value="CHROMATE TRANSPORTER"/>
    <property type="match status" value="1"/>
</dbReference>
<feature type="transmembrane region" description="Helical" evidence="7">
    <location>
        <begin position="90"/>
        <end position="118"/>
    </location>
</feature>
<keyword evidence="6 7" id="KW-0472">Membrane</keyword>
<feature type="transmembrane region" description="Helical" evidence="7">
    <location>
        <begin position="181"/>
        <end position="196"/>
    </location>
</feature>